<dbReference type="GO" id="GO:0102559">
    <property type="term" value="F:peptide chain release factor N(5)-glutamine methyltransferase activity"/>
    <property type="evidence" value="ECO:0007669"/>
    <property type="project" value="UniProtKB-EC"/>
</dbReference>
<dbReference type="NCBIfam" id="TIGR00536">
    <property type="entry name" value="hemK_fam"/>
    <property type="match status" value="1"/>
</dbReference>
<dbReference type="Gene3D" id="3.40.50.150">
    <property type="entry name" value="Vaccinia Virus protein VP39"/>
    <property type="match status" value="1"/>
</dbReference>
<dbReference type="Pfam" id="PF05175">
    <property type="entry name" value="MTS"/>
    <property type="match status" value="1"/>
</dbReference>
<keyword evidence="2 4" id="KW-0808">Transferase</keyword>
<dbReference type="PANTHER" id="PTHR47441">
    <property type="match status" value="1"/>
</dbReference>
<dbReference type="PROSITE" id="PS00092">
    <property type="entry name" value="N6_MTASE"/>
    <property type="match status" value="1"/>
</dbReference>
<feature type="domain" description="Methyltransferase small" evidence="5">
    <location>
        <begin position="112"/>
        <end position="204"/>
    </location>
</feature>
<evidence type="ECO:0000256" key="3">
    <source>
        <dbReference type="ARBA" id="ARBA00022691"/>
    </source>
</evidence>
<dbReference type="AlphaFoldDB" id="A0A524RMT8"/>
<dbReference type="InterPro" id="IPR029063">
    <property type="entry name" value="SAM-dependent_MTases_sf"/>
</dbReference>
<feature type="binding site" evidence="4">
    <location>
        <begin position="196"/>
        <end position="199"/>
    </location>
    <ligand>
        <name>substrate</name>
    </ligand>
</feature>
<evidence type="ECO:0000313" key="6">
    <source>
        <dbReference type="EMBL" id="TGG91958.1"/>
    </source>
</evidence>
<dbReference type="PANTHER" id="PTHR47441:SF3">
    <property type="entry name" value="RELEASE FACTOR GLUTAMINE METHYLTRANSFERASE"/>
    <property type="match status" value="1"/>
</dbReference>
<name>A0A524RMT8_9CHRO</name>
<dbReference type="Proteomes" id="UP000317990">
    <property type="component" value="Unassembled WGS sequence"/>
</dbReference>
<comment type="caution">
    <text evidence="6">The sequence shown here is derived from an EMBL/GenBank/DDBJ whole genome shotgun (WGS) entry which is preliminary data.</text>
</comment>
<comment type="function">
    <text evidence="4">Methylates the class 1 translation termination release factors RF1/PrfA and RF2/PrfB on the glutamine residue of the universally conserved GGQ motif.</text>
</comment>
<dbReference type="EMBL" id="SRMO01000070">
    <property type="protein sequence ID" value="TGG91958.1"/>
    <property type="molecule type" value="Genomic_DNA"/>
</dbReference>
<dbReference type="EC" id="2.1.1.297" evidence="4"/>
<dbReference type="InterPro" id="IPR007848">
    <property type="entry name" value="Small_mtfrase_dom"/>
</dbReference>
<comment type="catalytic activity">
    <reaction evidence="4">
        <text>L-glutaminyl-[peptide chain release factor] + S-adenosyl-L-methionine = N(5)-methyl-L-glutaminyl-[peptide chain release factor] + S-adenosyl-L-homocysteine + H(+)</text>
        <dbReference type="Rhea" id="RHEA:42896"/>
        <dbReference type="Rhea" id="RHEA-COMP:10271"/>
        <dbReference type="Rhea" id="RHEA-COMP:10272"/>
        <dbReference type="ChEBI" id="CHEBI:15378"/>
        <dbReference type="ChEBI" id="CHEBI:30011"/>
        <dbReference type="ChEBI" id="CHEBI:57856"/>
        <dbReference type="ChEBI" id="CHEBI:59789"/>
        <dbReference type="ChEBI" id="CHEBI:61891"/>
        <dbReference type="EC" id="2.1.1.297"/>
    </reaction>
</comment>
<dbReference type="InterPro" id="IPR002052">
    <property type="entry name" value="DNA_methylase_N6_adenine_CS"/>
</dbReference>
<dbReference type="SUPFAM" id="SSF53335">
    <property type="entry name" value="S-adenosyl-L-methionine-dependent methyltransferases"/>
    <property type="match status" value="1"/>
</dbReference>
<feature type="binding site" evidence="4">
    <location>
        <begin position="127"/>
        <end position="131"/>
    </location>
    <ligand>
        <name>S-adenosyl-L-methionine</name>
        <dbReference type="ChEBI" id="CHEBI:59789"/>
    </ligand>
</feature>
<reference evidence="6 7" key="1">
    <citation type="journal article" date="2019" name="mSystems">
        <title>Life at home and on the roam: Genomic adaptions reflect the dual lifestyle of an intracellular, facultative symbiont.</title>
        <authorList>
            <person name="Burgsdorf I."/>
        </authorList>
    </citation>
    <scope>NUCLEOTIDE SEQUENCE [LARGE SCALE GENOMIC DNA]</scope>
    <source>
        <strain evidence="6">277cV</strain>
    </source>
</reference>
<sequence length="302" mass="32408">MELVEAERLLRWRRQQHGLGGQPQDFDWLLDLGGGLDWQQLQRLLLDPCGAILLQRSRADLAALWRRHLHDATPLQYLLGCCPWRNLQLKVAEAALIPRPETELLPDLGLALLDGLATTPGVWADLGTGSGCLAVALALALPSWRGWAVDCSGAALALAAANLRTAGVAERVSLGSGDWWDALPATCPPLALVLANPPYIPTQELARLEPLVRCHEPHLALDGGVDGLHGVRAILQNALGFLAPGGALAMEHGAGQSKVVAALFRAAGLEAVTRHHDLEGKARFVSGRRPGRRCPNRAMTMC</sequence>
<evidence type="ECO:0000259" key="5">
    <source>
        <dbReference type="Pfam" id="PF05175"/>
    </source>
</evidence>
<dbReference type="GO" id="GO:0032259">
    <property type="term" value="P:methylation"/>
    <property type="evidence" value="ECO:0007669"/>
    <property type="project" value="UniProtKB-KW"/>
</dbReference>
<dbReference type="NCBIfam" id="TIGR03534">
    <property type="entry name" value="RF_mod_PrmC"/>
    <property type="match status" value="1"/>
</dbReference>
<evidence type="ECO:0000256" key="2">
    <source>
        <dbReference type="ARBA" id="ARBA00022679"/>
    </source>
</evidence>
<organism evidence="6 7">
    <name type="scientific">Aphanocapsa feldmannii 277cV</name>
    <dbReference type="NCBI Taxonomy" id="2507553"/>
    <lineage>
        <taxon>Bacteria</taxon>
        <taxon>Bacillati</taxon>
        <taxon>Cyanobacteriota</taxon>
        <taxon>Cyanophyceae</taxon>
        <taxon>Oscillatoriophycideae</taxon>
        <taxon>Chroococcales</taxon>
        <taxon>Microcystaceae</taxon>
        <taxon>Aphanocapsa</taxon>
    </lineage>
</organism>
<dbReference type="GO" id="GO:0003676">
    <property type="term" value="F:nucleic acid binding"/>
    <property type="evidence" value="ECO:0007669"/>
    <property type="project" value="InterPro"/>
</dbReference>
<dbReference type="HAMAP" id="MF_02126">
    <property type="entry name" value="RF_methyltr_PrmC"/>
    <property type="match status" value="1"/>
</dbReference>
<dbReference type="InterPro" id="IPR052663">
    <property type="entry name" value="RF_glutamine_MTase_cyano"/>
</dbReference>
<feature type="binding site" evidence="4">
    <location>
        <position position="179"/>
    </location>
    <ligand>
        <name>S-adenosyl-L-methionine</name>
        <dbReference type="ChEBI" id="CHEBI:59789"/>
    </ligand>
</feature>
<evidence type="ECO:0000256" key="1">
    <source>
        <dbReference type="ARBA" id="ARBA00022603"/>
    </source>
</evidence>
<feature type="binding site" evidence="4">
    <location>
        <position position="196"/>
    </location>
    <ligand>
        <name>S-adenosyl-L-methionine</name>
        <dbReference type="ChEBI" id="CHEBI:59789"/>
    </ligand>
</feature>
<accession>A0A524RMT8</accession>
<gene>
    <name evidence="4 6" type="primary">prmC</name>
    <name evidence="6" type="ORF">ERJ67_06950</name>
</gene>
<keyword evidence="3 4" id="KW-0949">S-adenosyl-L-methionine</keyword>
<keyword evidence="1 4" id="KW-0489">Methyltransferase</keyword>
<protein>
    <recommendedName>
        <fullName evidence="4">Release factor glutamine methyltransferase</fullName>
        <shortName evidence="4">RF MTase</shortName>
        <ecNumber evidence="4">2.1.1.297</ecNumber>
    </recommendedName>
    <alternativeName>
        <fullName evidence="4">N5-glutamine methyltransferase PrmC</fullName>
    </alternativeName>
    <alternativeName>
        <fullName evidence="4">Protein-(glutamine-N5) MTase PrmC</fullName>
    </alternativeName>
    <alternativeName>
        <fullName evidence="4">Protein-glutamine N-methyltransferase PrmC</fullName>
    </alternativeName>
</protein>
<proteinExistence type="inferred from homology"/>
<dbReference type="InterPro" id="IPR019874">
    <property type="entry name" value="RF_methyltr_PrmC"/>
</dbReference>
<evidence type="ECO:0000313" key="7">
    <source>
        <dbReference type="Proteomes" id="UP000317990"/>
    </source>
</evidence>
<comment type="similarity">
    <text evidence="4">Belongs to the protein N5-glutamine methyltransferase family. PrmC subfamily.</text>
</comment>
<feature type="binding site" evidence="4">
    <location>
        <position position="150"/>
    </location>
    <ligand>
        <name>S-adenosyl-L-methionine</name>
        <dbReference type="ChEBI" id="CHEBI:59789"/>
    </ligand>
</feature>
<dbReference type="InterPro" id="IPR004556">
    <property type="entry name" value="HemK-like"/>
</dbReference>
<evidence type="ECO:0000256" key="4">
    <source>
        <dbReference type="HAMAP-Rule" id="MF_02126"/>
    </source>
</evidence>